<dbReference type="EMBL" id="JPOX01000022">
    <property type="protein sequence ID" value="KFX45705.1"/>
    <property type="molecule type" value="Genomic_DNA"/>
</dbReference>
<comment type="caution">
    <text evidence="2">The sequence shown here is derived from an EMBL/GenBank/DDBJ whole genome shotgun (WGS) entry which is preliminary data.</text>
</comment>
<feature type="region of interest" description="Disordered" evidence="1">
    <location>
        <begin position="72"/>
        <end position="91"/>
    </location>
</feature>
<evidence type="ECO:0000313" key="2">
    <source>
        <dbReference type="EMBL" id="KFX45705.1"/>
    </source>
</evidence>
<dbReference type="AlphaFoldDB" id="A0A093V0H8"/>
<accession>A0A093V0H8</accession>
<organism evidence="2">
    <name type="scientific">Talaromyces marneffei PM1</name>
    <dbReference type="NCBI Taxonomy" id="1077442"/>
    <lineage>
        <taxon>Eukaryota</taxon>
        <taxon>Fungi</taxon>
        <taxon>Dikarya</taxon>
        <taxon>Ascomycota</taxon>
        <taxon>Pezizomycotina</taxon>
        <taxon>Eurotiomycetes</taxon>
        <taxon>Eurotiomycetidae</taxon>
        <taxon>Eurotiales</taxon>
        <taxon>Trichocomaceae</taxon>
        <taxon>Talaromyces</taxon>
        <taxon>Talaromyces sect. Talaromyces</taxon>
    </lineage>
</organism>
<feature type="compositionally biased region" description="Low complexity" evidence="1">
    <location>
        <begin position="222"/>
        <end position="243"/>
    </location>
</feature>
<feature type="compositionally biased region" description="Low complexity" evidence="1">
    <location>
        <begin position="297"/>
        <end position="331"/>
    </location>
</feature>
<protein>
    <submittedName>
        <fullName evidence="2">Filamentous hemagglutinin</fullName>
    </submittedName>
</protein>
<name>A0A093V0H8_TALMA</name>
<reference evidence="2" key="1">
    <citation type="journal article" date="2014" name="PLoS Genet.">
        <title>Signature Gene Expression Reveals Novel Clues to the Molecular Mechanisms of Dimorphic Transition in Penicillium marneffei.</title>
        <authorList>
            <person name="Yang E."/>
            <person name="Wang G."/>
            <person name="Cai J."/>
            <person name="Woo P.C."/>
            <person name="Lau S.K."/>
            <person name="Yuen K.-Y."/>
            <person name="Chow W.-N."/>
            <person name="Lin X."/>
        </authorList>
    </citation>
    <scope>NUCLEOTIDE SEQUENCE [LARGE SCALE GENOMIC DNA]</scope>
    <source>
        <strain evidence="2">PM1</strain>
    </source>
</reference>
<feature type="compositionally biased region" description="Polar residues" evidence="1">
    <location>
        <begin position="267"/>
        <end position="279"/>
    </location>
</feature>
<gene>
    <name evidence="2" type="ORF">GQ26_0220970</name>
</gene>
<evidence type="ECO:0000256" key="1">
    <source>
        <dbReference type="SAM" id="MobiDB-lite"/>
    </source>
</evidence>
<proteinExistence type="predicted"/>
<sequence length="457" mass="50737">MDAYIDHFREVQRSFQFQDLQSAFEARKSWVKNMNGMRDTLRIALIEDQIFLINHNLQALIDLQLGKGCEPPVGTDGDADNGPGGDMNGKVLKRGPEIQIQRECVTELEDNKIFKHKIGLRVQELERDLGVGKNINLLKPATEDYDKSIVRKQRNKSTNMSHLLLADCSEADLRFLRAQQLSRRLAGVVGNPTTVSAMPFSIPGDDPFLCTRPPTIIPFPPRSSSTPTTAQQTPSQHAATTTPEYPPAVSPVHRPNIGRTEPLFASQRLSTPMSASNPATIEYPPIGSTVRDSVSERPASTTTSIPPRPSSSSASTQPTTSHSPPETQSHTTRGEEACCLRCAKSVYNEDSHCRPHPAERESRCFRCVAAKTACKPIPAEHLPGFRAVLQLFREGKMHAAFVAHDALIESLAATTPLTRIERQLFLLNRNVERLLNWHLNAYGLPSTRLIEEEFPED</sequence>
<feature type="region of interest" description="Disordered" evidence="1">
    <location>
        <begin position="212"/>
        <end position="334"/>
    </location>
</feature>
<dbReference type="HOGENOM" id="CLU_598758_0_0_1"/>